<dbReference type="SUPFAM" id="SSF48264">
    <property type="entry name" value="Cytochrome P450"/>
    <property type="match status" value="1"/>
</dbReference>
<dbReference type="OrthoDB" id="2789670at2759"/>
<evidence type="ECO:0000256" key="3">
    <source>
        <dbReference type="ARBA" id="ARBA00010617"/>
    </source>
</evidence>
<feature type="signal peptide" evidence="11">
    <location>
        <begin position="1"/>
        <end position="19"/>
    </location>
</feature>
<keyword evidence="7 9" id="KW-0408">Iron</keyword>
<dbReference type="PANTHER" id="PTHR46300">
    <property type="entry name" value="P450, PUTATIVE (EUROFUNG)-RELATED-RELATED"/>
    <property type="match status" value="1"/>
</dbReference>
<dbReference type="Gene3D" id="1.10.630.10">
    <property type="entry name" value="Cytochrome P450"/>
    <property type="match status" value="1"/>
</dbReference>
<dbReference type="CDD" id="cd11065">
    <property type="entry name" value="CYP64-like"/>
    <property type="match status" value="1"/>
</dbReference>
<evidence type="ECO:0000313" key="13">
    <source>
        <dbReference type="Proteomes" id="UP000076532"/>
    </source>
</evidence>
<dbReference type="InterPro" id="IPR036396">
    <property type="entry name" value="Cyt_P450_sf"/>
</dbReference>
<dbReference type="AlphaFoldDB" id="A0A166K088"/>
<dbReference type="InterPro" id="IPR002401">
    <property type="entry name" value="Cyt_P450_E_grp-I"/>
</dbReference>
<evidence type="ECO:0000256" key="2">
    <source>
        <dbReference type="ARBA" id="ARBA00005179"/>
    </source>
</evidence>
<dbReference type="GO" id="GO:0004497">
    <property type="term" value="F:monooxygenase activity"/>
    <property type="evidence" value="ECO:0007669"/>
    <property type="project" value="UniProtKB-KW"/>
</dbReference>
<dbReference type="PRINTS" id="PR00463">
    <property type="entry name" value="EP450I"/>
</dbReference>
<evidence type="ECO:0000256" key="4">
    <source>
        <dbReference type="ARBA" id="ARBA00022617"/>
    </source>
</evidence>
<evidence type="ECO:0000256" key="1">
    <source>
        <dbReference type="ARBA" id="ARBA00001971"/>
    </source>
</evidence>
<evidence type="ECO:0000313" key="12">
    <source>
        <dbReference type="EMBL" id="KZP21392.1"/>
    </source>
</evidence>
<dbReference type="GO" id="GO:0005506">
    <property type="term" value="F:iron ion binding"/>
    <property type="evidence" value="ECO:0007669"/>
    <property type="project" value="InterPro"/>
</dbReference>
<dbReference type="GO" id="GO:0016705">
    <property type="term" value="F:oxidoreductase activity, acting on paired donors, with incorporation or reduction of molecular oxygen"/>
    <property type="evidence" value="ECO:0007669"/>
    <property type="project" value="InterPro"/>
</dbReference>
<name>A0A166K088_9AGAM</name>
<dbReference type="PROSITE" id="PS00086">
    <property type="entry name" value="CYTOCHROME_P450"/>
    <property type="match status" value="1"/>
</dbReference>
<evidence type="ECO:0000256" key="10">
    <source>
        <dbReference type="RuleBase" id="RU000461"/>
    </source>
</evidence>
<sequence>MDFPIAALAVALLISSAVAVLSYLTSTKASRYPPGPKGWPLIGNLLDAPKPGSEWVDYHEMCKKYNSEMVYLRVLGQSVLVLDSIEAITELLDKRSSIYSSRPRLVMLVELMVWNWNFGLMPYGDNWRAHRQVFQSEFNIRTGILHHPQQTHGAHELLVRLLGLERSDQWRKNLRHQIGATILDIAYGINALPEDDPFIKLAEQTFVVTGSALIPGRFLVETVPMLKYVPAWVPGASFQLVAQKAKTALRDTVEVPFDQVKRAMADGTAQPSFTLNRLQRINLSGDVKYQETVVKNCAATIFAAGADTTVSTLSTFVLAMMKHPEVQVKAQLELDSVLGSGQLPSFGDEASLPYISAIVKECLRWKVATPIGVPHQSTKDDEYNGYHIPAGTLMIPNSWAVLNDERMYPDPFTFNPDRFMKDGNLDPLVRDPEAPFGYGRRICPGRHMARDTIWINIACILACFNIEKPLDAHGNAFEPSVEYTSQLIRHPEPFEARIKPRSKDVEDMIRGLSV</sequence>
<dbReference type="GO" id="GO:0020037">
    <property type="term" value="F:heme binding"/>
    <property type="evidence" value="ECO:0007669"/>
    <property type="project" value="InterPro"/>
</dbReference>
<keyword evidence="11" id="KW-0732">Signal</keyword>
<dbReference type="STRING" id="436010.A0A166K088"/>
<comment type="cofactor">
    <cofactor evidence="1 9">
        <name>heme</name>
        <dbReference type="ChEBI" id="CHEBI:30413"/>
    </cofactor>
</comment>
<gene>
    <name evidence="12" type="ORF">FIBSPDRAFT_825705</name>
</gene>
<keyword evidence="5 9" id="KW-0479">Metal-binding</keyword>
<proteinExistence type="inferred from homology"/>
<dbReference type="PRINTS" id="PR00385">
    <property type="entry name" value="P450"/>
</dbReference>
<evidence type="ECO:0000256" key="6">
    <source>
        <dbReference type="ARBA" id="ARBA00023002"/>
    </source>
</evidence>
<dbReference type="InterPro" id="IPR017972">
    <property type="entry name" value="Cyt_P450_CS"/>
</dbReference>
<keyword evidence="8 10" id="KW-0503">Monooxygenase</keyword>
<evidence type="ECO:0000256" key="7">
    <source>
        <dbReference type="ARBA" id="ARBA00023004"/>
    </source>
</evidence>
<evidence type="ECO:0000256" key="9">
    <source>
        <dbReference type="PIRSR" id="PIRSR602401-1"/>
    </source>
</evidence>
<evidence type="ECO:0000256" key="11">
    <source>
        <dbReference type="SAM" id="SignalP"/>
    </source>
</evidence>
<evidence type="ECO:0000256" key="8">
    <source>
        <dbReference type="ARBA" id="ARBA00023033"/>
    </source>
</evidence>
<dbReference type="PANTHER" id="PTHR46300:SF7">
    <property type="entry name" value="P450, PUTATIVE (EUROFUNG)-RELATED"/>
    <property type="match status" value="1"/>
</dbReference>
<keyword evidence="6 10" id="KW-0560">Oxidoreductase</keyword>
<feature type="binding site" description="axial binding residue" evidence="9">
    <location>
        <position position="443"/>
    </location>
    <ligand>
        <name>heme</name>
        <dbReference type="ChEBI" id="CHEBI:30413"/>
    </ligand>
    <ligandPart>
        <name>Fe</name>
        <dbReference type="ChEBI" id="CHEBI:18248"/>
    </ligandPart>
</feature>
<organism evidence="12 13">
    <name type="scientific">Athelia psychrophila</name>
    <dbReference type="NCBI Taxonomy" id="1759441"/>
    <lineage>
        <taxon>Eukaryota</taxon>
        <taxon>Fungi</taxon>
        <taxon>Dikarya</taxon>
        <taxon>Basidiomycota</taxon>
        <taxon>Agaricomycotina</taxon>
        <taxon>Agaricomycetes</taxon>
        <taxon>Agaricomycetidae</taxon>
        <taxon>Atheliales</taxon>
        <taxon>Atheliaceae</taxon>
        <taxon>Athelia</taxon>
    </lineage>
</organism>
<dbReference type="InterPro" id="IPR050364">
    <property type="entry name" value="Cytochrome_P450_fung"/>
</dbReference>
<comment type="pathway">
    <text evidence="2">Secondary metabolite biosynthesis.</text>
</comment>
<dbReference type="InterPro" id="IPR001128">
    <property type="entry name" value="Cyt_P450"/>
</dbReference>
<evidence type="ECO:0000256" key="5">
    <source>
        <dbReference type="ARBA" id="ARBA00022723"/>
    </source>
</evidence>
<accession>A0A166K088</accession>
<keyword evidence="13" id="KW-1185">Reference proteome</keyword>
<feature type="chain" id="PRO_5007876049" evidence="11">
    <location>
        <begin position="20"/>
        <end position="514"/>
    </location>
</feature>
<dbReference type="Proteomes" id="UP000076532">
    <property type="component" value="Unassembled WGS sequence"/>
</dbReference>
<reference evidence="12 13" key="1">
    <citation type="journal article" date="2016" name="Mol. Biol. Evol.">
        <title>Comparative Genomics of Early-Diverging Mushroom-Forming Fungi Provides Insights into the Origins of Lignocellulose Decay Capabilities.</title>
        <authorList>
            <person name="Nagy L.G."/>
            <person name="Riley R."/>
            <person name="Tritt A."/>
            <person name="Adam C."/>
            <person name="Daum C."/>
            <person name="Floudas D."/>
            <person name="Sun H."/>
            <person name="Yadav J.S."/>
            <person name="Pangilinan J."/>
            <person name="Larsson K.H."/>
            <person name="Matsuura K."/>
            <person name="Barry K."/>
            <person name="Labutti K."/>
            <person name="Kuo R."/>
            <person name="Ohm R.A."/>
            <person name="Bhattacharya S.S."/>
            <person name="Shirouzu T."/>
            <person name="Yoshinaga Y."/>
            <person name="Martin F.M."/>
            <person name="Grigoriev I.V."/>
            <person name="Hibbett D.S."/>
        </authorList>
    </citation>
    <scope>NUCLEOTIDE SEQUENCE [LARGE SCALE GENOMIC DNA]</scope>
    <source>
        <strain evidence="12 13">CBS 109695</strain>
    </source>
</reference>
<comment type="similarity">
    <text evidence="3 10">Belongs to the cytochrome P450 family.</text>
</comment>
<protein>
    <submittedName>
        <fullName evidence="12">Cytochrome P450</fullName>
    </submittedName>
</protein>
<keyword evidence="4 9" id="KW-0349">Heme</keyword>
<dbReference type="EMBL" id="KV417547">
    <property type="protein sequence ID" value="KZP21392.1"/>
    <property type="molecule type" value="Genomic_DNA"/>
</dbReference>
<dbReference type="Pfam" id="PF00067">
    <property type="entry name" value="p450"/>
    <property type="match status" value="1"/>
</dbReference>